<evidence type="ECO:0000313" key="7">
    <source>
        <dbReference type="EMBL" id="EFC97117.1"/>
    </source>
</evidence>
<dbReference type="NCBIfam" id="NF045973">
    <property type="entry name" value="conju_CD1115"/>
    <property type="match status" value="1"/>
</dbReference>
<name>D3AM41_9FIRM</name>
<evidence type="ECO:0000256" key="1">
    <source>
        <dbReference type="ARBA" id="ARBA00004651"/>
    </source>
</evidence>
<dbReference type="InterPro" id="IPR003688">
    <property type="entry name" value="TraG/VirD4"/>
</dbReference>
<keyword evidence="5" id="KW-1133">Transmembrane helix</keyword>
<protein>
    <submittedName>
        <fullName evidence="7">TraG/TraD family protein</fullName>
    </submittedName>
</protein>
<comment type="caution">
    <text evidence="7">The sequence shown here is derived from an EMBL/GenBank/DDBJ whole genome shotgun (WGS) entry which is preliminary data.</text>
</comment>
<sequence length="542" mass="61521">TDPKGEILKACGGFLKEHGYVVKVLNLLDMEESDCYNPFMYIRRESDVVKLITNLIANTTPKNSQSNDPFWEKAESLYLQALFYYVWLECPRSEQNFSTVLKLLGEAEVRDDGSPSDLDRRIKRLERKKGSNHPAVKQYYKVIRGAADTVRSIVISANSRLAFLENPQILRILDHDDMNIPEIGVGRNGDGKTKTALFCVIPDSDKTNNSIVGLLYSQIFQELYFQADFIYEGRLPIHVTFMLDEFANVALPDDFCSLLSTMRSREISSIIIIQNLAQIKALFEKTWEVIPGNCDTLVYLGGNEQSTHEYISKMLGKATIDKRSSGETRGKNGSSSRNFDVLGRELLTPDEARKLDNKKCLIFIRGFDPIIDSKYNTPGHKLYGETFDGGAPPYHHTPNRKDNVIPTCELLNRKSFEYYERQRDQGLNVHIDEITLDELLALQEPDMPAKVFSEDELKKNRKISEIDNLEKPDSGQDSGQITEEQFNEALLNENYSLEQLEEIRLGLVGGLSYQDILTHFKAESSAGEMREIRGQLTGLPES</sequence>
<dbReference type="PANTHER" id="PTHR37937:SF1">
    <property type="entry name" value="CONJUGATIVE TRANSFER: DNA TRANSPORT"/>
    <property type="match status" value="1"/>
</dbReference>
<dbReference type="Gene3D" id="3.40.50.300">
    <property type="entry name" value="P-loop containing nucleotide triphosphate hydrolases"/>
    <property type="match status" value="1"/>
</dbReference>
<dbReference type="GO" id="GO:0005886">
    <property type="term" value="C:plasma membrane"/>
    <property type="evidence" value="ECO:0007669"/>
    <property type="project" value="UniProtKB-SubCell"/>
</dbReference>
<dbReference type="SUPFAM" id="SSF52540">
    <property type="entry name" value="P-loop containing nucleoside triphosphate hydrolases"/>
    <property type="match status" value="1"/>
</dbReference>
<dbReference type="EMBL" id="ACIO01000439">
    <property type="protein sequence ID" value="EFC97117.1"/>
    <property type="molecule type" value="Genomic_DNA"/>
</dbReference>
<evidence type="ECO:0000256" key="5">
    <source>
        <dbReference type="ARBA" id="ARBA00022989"/>
    </source>
</evidence>
<dbReference type="RefSeq" id="WP_006775124.1">
    <property type="nucleotide sequence ID" value="NZ_GG667713.1"/>
</dbReference>
<dbReference type="PANTHER" id="PTHR37937">
    <property type="entry name" value="CONJUGATIVE TRANSFER: DNA TRANSPORT"/>
    <property type="match status" value="1"/>
</dbReference>
<keyword evidence="6" id="KW-0472">Membrane</keyword>
<comment type="subcellular location">
    <subcellularLocation>
        <location evidence="1">Cell membrane</location>
        <topology evidence="1">Multi-pass membrane protein</topology>
    </subcellularLocation>
</comment>
<dbReference type="AlphaFoldDB" id="D3AM41"/>
<evidence type="ECO:0000256" key="4">
    <source>
        <dbReference type="ARBA" id="ARBA00022692"/>
    </source>
</evidence>
<evidence type="ECO:0000313" key="8">
    <source>
        <dbReference type="Proteomes" id="UP000004968"/>
    </source>
</evidence>
<dbReference type="Pfam" id="PF02534">
    <property type="entry name" value="T4SS-DNA_transf"/>
    <property type="match status" value="1"/>
</dbReference>
<proteinExistence type="inferred from homology"/>
<dbReference type="HOGENOM" id="CLU_502091_0_0_9"/>
<keyword evidence="4" id="KW-0812">Transmembrane</keyword>
<feature type="non-terminal residue" evidence="7">
    <location>
        <position position="1"/>
    </location>
</feature>
<keyword evidence="3" id="KW-1003">Cell membrane</keyword>
<organism evidence="7 8">
    <name type="scientific">Hungatella hathewayi DSM 13479</name>
    <dbReference type="NCBI Taxonomy" id="566550"/>
    <lineage>
        <taxon>Bacteria</taxon>
        <taxon>Bacillati</taxon>
        <taxon>Bacillota</taxon>
        <taxon>Clostridia</taxon>
        <taxon>Lachnospirales</taxon>
        <taxon>Lachnospiraceae</taxon>
        <taxon>Hungatella</taxon>
    </lineage>
</organism>
<gene>
    <name evidence="7" type="ORF">CLOSTHATH_04691</name>
</gene>
<dbReference type="InterPro" id="IPR051539">
    <property type="entry name" value="T4SS-coupling_protein"/>
</dbReference>
<dbReference type="InterPro" id="IPR027417">
    <property type="entry name" value="P-loop_NTPase"/>
</dbReference>
<comment type="similarity">
    <text evidence="2">Belongs to the VirD4/TraG family.</text>
</comment>
<dbReference type="CDD" id="cd01127">
    <property type="entry name" value="TrwB_TraG_TraD_VirD4"/>
    <property type="match status" value="1"/>
</dbReference>
<evidence type="ECO:0000256" key="3">
    <source>
        <dbReference type="ARBA" id="ARBA00022475"/>
    </source>
</evidence>
<evidence type="ECO:0000256" key="2">
    <source>
        <dbReference type="ARBA" id="ARBA00008806"/>
    </source>
</evidence>
<reference evidence="7 8" key="1">
    <citation type="submission" date="2010-01" db="EMBL/GenBank/DDBJ databases">
        <authorList>
            <person name="Weinstock G."/>
            <person name="Sodergren E."/>
            <person name="Clifton S."/>
            <person name="Fulton L."/>
            <person name="Fulton B."/>
            <person name="Courtney L."/>
            <person name="Fronick C."/>
            <person name="Harrison M."/>
            <person name="Strong C."/>
            <person name="Farmer C."/>
            <person name="Delahaunty K."/>
            <person name="Markovic C."/>
            <person name="Hall O."/>
            <person name="Minx P."/>
            <person name="Tomlinson C."/>
            <person name="Mitreva M."/>
            <person name="Nelson J."/>
            <person name="Hou S."/>
            <person name="Wollam A."/>
            <person name="Pepin K.H."/>
            <person name="Johnson M."/>
            <person name="Bhonagiri V."/>
            <person name="Nash W.E."/>
            <person name="Warren W."/>
            <person name="Chinwalla A."/>
            <person name="Mardis E.R."/>
            <person name="Wilson R.K."/>
        </authorList>
    </citation>
    <scope>NUCLEOTIDE SEQUENCE [LARGE SCALE GENOMIC DNA]</scope>
    <source>
        <strain evidence="7 8">DSM 13479</strain>
    </source>
</reference>
<accession>D3AM41</accession>
<dbReference type="Proteomes" id="UP000004968">
    <property type="component" value="Unassembled WGS sequence"/>
</dbReference>
<evidence type="ECO:0000256" key="6">
    <source>
        <dbReference type="ARBA" id="ARBA00023136"/>
    </source>
</evidence>